<accession>A0A840UTG3</accession>
<dbReference type="Gene3D" id="2.60.120.10">
    <property type="entry name" value="Jelly Rolls"/>
    <property type="match status" value="1"/>
</dbReference>
<dbReference type="SUPFAM" id="SSF51215">
    <property type="entry name" value="Regulatory protein AraC"/>
    <property type="match status" value="1"/>
</dbReference>
<evidence type="ECO:0000313" key="3">
    <source>
        <dbReference type="EMBL" id="MBB5337422.1"/>
    </source>
</evidence>
<feature type="domain" description="HTH araC/xylS-type" evidence="2">
    <location>
        <begin position="178"/>
        <end position="214"/>
    </location>
</feature>
<comment type="caution">
    <text evidence="3">The sequence shown here is derived from an EMBL/GenBank/DDBJ whole genome shotgun (WGS) entry which is preliminary data.</text>
</comment>
<dbReference type="EMBL" id="JACHFH010000048">
    <property type="protein sequence ID" value="MBB5337422.1"/>
    <property type="molecule type" value="Genomic_DNA"/>
</dbReference>
<dbReference type="Proteomes" id="UP000559117">
    <property type="component" value="Unassembled WGS sequence"/>
</dbReference>
<protein>
    <submittedName>
        <fullName evidence="3">AraC-like DNA-binding protein</fullName>
    </submittedName>
</protein>
<dbReference type="CDD" id="cd02208">
    <property type="entry name" value="cupin_RmlC-like"/>
    <property type="match status" value="1"/>
</dbReference>
<dbReference type="PANTHER" id="PTHR43280:SF28">
    <property type="entry name" value="HTH-TYPE TRANSCRIPTIONAL ACTIVATOR RHAS"/>
    <property type="match status" value="1"/>
</dbReference>
<proteinExistence type="predicted"/>
<evidence type="ECO:0000313" key="4">
    <source>
        <dbReference type="Proteomes" id="UP000559117"/>
    </source>
</evidence>
<evidence type="ECO:0000259" key="2">
    <source>
        <dbReference type="PROSITE" id="PS01124"/>
    </source>
</evidence>
<keyword evidence="4" id="KW-1185">Reference proteome</keyword>
<dbReference type="RefSeq" id="WP_183863221.1">
    <property type="nucleotide sequence ID" value="NZ_JACHFH010000048.1"/>
</dbReference>
<evidence type="ECO:0000256" key="1">
    <source>
        <dbReference type="ARBA" id="ARBA00023125"/>
    </source>
</evidence>
<dbReference type="InterPro" id="IPR013096">
    <property type="entry name" value="Cupin_2"/>
</dbReference>
<reference evidence="3 4" key="1">
    <citation type="submission" date="2020-08" db="EMBL/GenBank/DDBJ databases">
        <title>Genomic Encyclopedia of Type Strains, Phase IV (KMG-IV): sequencing the most valuable type-strain genomes for metagenomic binning, comparative biology and taxonomic classification.</title>
        <authorList>
            <person name="Goeker M."/>
        </authorList>
    </citation>
    <scope>NUCLEOTIDE SEQUENCE [LARGE SCALE GENOMIC DNA]</scope>
    <source>
        <strain evidence="3 4">DSM 24661</strain>
    </source>
</reference>
<dbReference type="GO" id="GO:0003700">
    <property type="term" value="F:DNA-binding transcription factor activity"/>
    <property type="evidence" value="ECO:0007669"/>
    <property type="project" value="InterPro"/>
</dbReference>
<dbReference type="PANTHER" id="PTHR43280">
    <property type="entry name" value="ARAC-FAMILY TRANSCRIPTIONAL REGULATOR"/>
    <property type="match status" value="1"/>
</dbReference>
<dbReference type="Gene3D" id="1.10.10.60">
    <property type="entry name" value="Homeodomain-like"/>
    <property type="match status" value="1"/>
</dbReference>
<dbReference type="Pfam" id="PF07883">
    <property type="entry name" value="Cupin_2"/>
    <property type="match status" value="1"/>
</dbReference>
<dbReference type="InterPro" id="IPR014710">
    <property type="entry name" value="RmlC-like_jellyroll"/>
</dbReference>
<name>A0A840UTG3_9FIRM</name>
<gene>
    <name evidence="3" type="ORF">HNR32_002584</name>
</gene>
<dbReference type="GO" id="GO:0043565">
    <property type="term" value="F:sequence-specific DNA binding"/>
    <property type="evidence" value="ECO:0007669"/>
    <property type="project" value="InterPro"/>
</dbReference>
<dbReference type="PROSITE" id="PS01124">
    <property type="entry name" value="HTH_ARAC_FAMILY_2"/>
    <property type="match status" value="1"/>
</dbReference>
<dbReference type="InterPro" id="IPR037923">
    <property type="entry name" value="HTH-like"/>
</dbReference>
<keyword evidence="1 3" id="KW-0238">DNA-binding</keyword>
<organism evidence="3 4">
    <name type="scientific">Pectinatus brassicae</name>
    <dbReference type="NCBI Taxonomy" id="862415"/>
    <lineage>
        <taxon>Bacteria</taxon>
        <taxon>Bacillati</taxon>
        <taxon>Bacillota</taxon>
        <taxon>Negativicutes</taxon>
        <taxon>Selenomonadales</taxon>
        <taxon>Selenomonadaceae</taxon>
        <taxon>Pectinatus</taxon>
    </lineage>
</organism>
<sequence>MFINENFQTIFKDSFPKLISIYEAKGQYTQIPRAMHLHEKALEFIFIIDGYGMHIIDGKKYYTEKGDLLILNAGILHDESAIGTNLCIATCAMNNLKINGFLNNTLLKKNQSPLLKTGDNYFKIKSLFHMMYEASIENNNITEEYINYLLRALVVLIYGIEQDTLDNTNNNKENILAQKIKTYIDEKYMEDLKLNAIAENLYISMYYLSHVFKKKLWTITYAVCDAQAYRRGPNVAYRYEEKYYRYCTDCRLQ</sequence>
<dbReference type="InterPro" id="IPR018060">
    <property type="entry name" value="HTH_AraC"/>
</dbReference>
<dbReference type="AlphaFoldDB" id="A0A840UTG3"/>